<keyword evidence="15" id="KW-1185">Reference proteome</keyword>
<dbReference type="PANTHER" id="PTHR12755:SF3">
    <property type="entry name" value="POLYNUCLEOTIDE 5'-HYDROXYL-KINASE NOL9"/>
    <property type="match status" value="1"/>
</dbReference>
<feature type="domain" description="NOL9 N-terminal" evidence="12">
    <location>
        <begin position="282"/>
        <end position="438"/>
    </location>
</feature>
<evidence type="ECO:0000259" key="11">
    <source>
        <dbReference type="Pfam" id="PF16575"/>
    </source>
</evidence>
<reference evidence="14 15" key="1">
    <citation type="submission" date="2024-05" db="EMBL/GenBank/DDBJ databases">
        <title>The nuclear and mitochondrial genome assemblies of Tetragonisca angustula (Apidae: Meliponini), a tiny yet remarkable pollinator in the Neotropics.</title>
        <authorList>
            <person name="Ferrari R."/>
            <person name="Ricardo P.C."/>
            <person name="Dias F.C."/>
            <person name="Araujo N.S."/>
            <person name="Soares D.O."/>
            <person name="Zhou Q.-S."/>
            <person name="Zhu C.-D."/>
            <person name="Coutinho L."/>
            <person name="Airas M.C."/>
            <person name="Batista T.M."/>
        </authorList>
    </citation>
    <scope>NUCLEOTIDE SEQUENCE [LARGE SCALE GENOMIC DNA]</scope>
    <source>
        <strain evidence="14">ASF017062</strain>
        <tissue evidence="14">Abdomen</tissue>
    </source>
</reference>
<keyword evidence="8" id="KW-0539">Nucleus</keyword>
<evidence type="ECO:0000259" key="13">
    <source>
        <dbReference type="Pfam" id="PF25467"/>
    </source>
</evidence>
<keyword evidence="7" id="KW-0067">ATP-binding</keyword>
<dbReference type="GO" id="GO:0000448">
    <property type="term" value="P:cleavage in ITS2 between 5.8S rRNA and LSU-rRNA of tricistronic rRNA transcript (SSU-rRNA, 5.8S rRNA, LSU-rRNA)"/>
    <property type="evidence" value="ECO:0007669"/>
    <property type="project" value="TreeGrafter"/>
</dbReference>
<dbReference type="EMBL" id="JAWNGG020000092">
    <property type="protein sequence ID" value="KAK9302669.1"/>
    <property type="molecule type" value="Genomic_DNA"/>
</dbReference>
<dbReference type="InterPro" id="IPR045116">
    <property type="entry name" value="Clp1/Grc3"/>
</dbReference>
<accession>A0AAW1A003</accession>
<keyword evidence="4" id="KW-0808">Transferase</keyword>
<evidence type="ECO:0000256" key="1">
    <source>
        <dbReference type="ARBA" id="ARBA00004604"/>
    </source>
</evidence>
<dbReference type="Proteomes" id="UP001432146">
    <property type="component" value="Unassembled WGS sequence"/>
</dbReference>
<evidence type="ECO:0000256" key="10">
    <source>
        <dbReference type="SAM" id="MobiDB-lite"/>
    </source>
</evidence>
<feature type="compositionally biased region" description="Basic and acidic residues" evidence="10">
    <location>
        <begin position="93"/>
        <end position="102"/>
    </location>
</feature>
<evidence type="ECO:0000256" key="4">
    <source>
        <dbReference type="ARBA" id="ARBA00022679"/>
    </source>
</evidence>
<evidence type="ECO:0000256" key="5">
    <source>
        <dbReference type="ARBA" id="ARBA00022741"/>
    </source>
</evidence>
<dbReference type="Pfam" id="PF24419">
    <property type="entry name" value="Cupin_NOL9"/>
    <property type="match status" value="1"/>
</dbReference>
<dbReference type="PANTHER" id="PTHR12755">
    <property type="entry name" value="CLEAVAGE/POLYADENYLATION FACTOR IA SUBUNIT CLP1P"/>
    <property type="match status" value="1"/>
</dbReference>
<evidence type="ECO:0000256" key="9">
    <source>
        <dbReference type="ARBA" id="ARBA00071212"/>
    </source>
</evidence>
<evidence type="ECO:0000256" key="3">
    <source>
        <dbReference type="ARBA" id="ARBA00022552"/>
    </source>
</evidence>
<sequence length="851" mass="95903">MRTKQTKKLKIKILKIGAKRTKASRNFKFRKLPQYKARNKLAQEKGKSFIKCLNMSSLNKSRNVVENSPLPEDSLNTKQLLLQCNLKRRKKKAADEGAEHSMDLSFQSDGSAEAQLTKDTNKKHHNDVSKQKTIGSPVIVEALSEDLSSLSIPELFKQQGQLTRTKNDVFNSSHLHISNLKSDASVIVAESLNSSSSYSQINDTNIVSPSKNDRKLPEDKKQLQSNDCDMLTNPEKHLALSGEAKKSDVCEGNSSSVVNNIQDNTFKMEASSYKETPLADQQPIRFYCLQNKVAVVLSKDARFCFTGKLIVQVIYGAIEVYGYVITTQNNPIEIYSPRGYSNVSIKASEKFSQNVESDIWVFLSKEGIDQNQENKLVDEVKQIKPGMTIVLLSNLENKLTRFLHVFYPFKLFPEIKSVPYHSWIDTRRAERILQSNLYVDNECKEIIVDPRVAQEVADKILTRWNANEWSCTLIAGGKSVGKSTTMRYLINGLLPVSKMVVLFDVDPGQTECTPAGCISYSLIEQPLMGPNFTHLKTPAFQVYIGDVNVTRCITRYIEAMKMLFDKLSSCPVLSRLPIVINTMGFSQGIGWDIILFTIKLIRPSFVVQIMSEKPKNNYIEYLSKQVVNRQQVSWPTWSTNVMKSNLPCDHELFVVRSHAESKSAPGYETWNMEPYQQRELVMISYLSEIVQNSADSATRYDSLSLSINQAVPYVTPFASLCISIPQVSVSPSHVLNVVNGNIVALCGIDVNNNELRADQAMAGPRILNRSPLCACYGFGIIRGIDMERQQIFINTPLPVSTMQYVNCLMGCIPVPVALLQTNQFKNVPYTGGNDVSPMSREHRRGYFRMRY</sequence>
<dbReference type="Pfam" id="PF16575">
    <property type="entry name" value="CLP1_P"/>
    <property type="match status" value="1"/>
</dbReference>
<keyword evidence="3" id="KW-0698">rRNA processing</keyword>
<gene>
    <name evidence="14" type="ORF">QLX08_005401</name>
</gene>
<evidence type="ECO:0000313" key="14">
    <source>
        <dbReference type="EMBL" id="KAK9302669.1"/>
    </source>
</evidence>
<comment type="subcellular location">
    <subcellularLocation>
        <location evidence="1">Nucleus</location>
        <location evidence="1">Nucleolus</location>
    </subcellularLocation>
</comment>
<dbReference type="InterPro" id="IPR057573">
    <property type="entry name" value="NOL9_N"/>
</dbReference>
<evidence type="ECO:0000256" key="2">
    <source>
        <dbReference type="ARBA" id="ARBA00011003"/>
    </source>
</evidence>
<evidence type="ECO:0000256" key="7">
    <source>
        <dbReference type="ARBA" id="ARBA00022840"/>
    </source>
</evidence>
<dbReference type="Pfam" id="PF25467">
    <property type="entry name" value="NOL9_C"/>
    <property type="match status" value="1"/>
</dbReference>
<organism evidence="14 15">
    <name type="scientific">Tetragonisca angustula</name>
    <dbReference type="NCBI Taxonomy" id="166442"/>
    <lineage>
        <taxon>Eukaryota</taxon>
        <taxon>Metazoa</taxon>
        <taxon>Ecdysozoa</taxon>
        <taxon>Arthropoda</taxon>
        <taxon>Hexapoda</taxon>
        <taxon>Insecta</taxon>
        <taxon>Pterygota</taxon>
        <taxon>Neoptera</taxon>
        <taxon>Endopterygota</taxon>
        <taxon>Hymenoptera</taxon>
        <taxon>Apocrita</taxon>
        <taxon>Aculeata</taxon>
        <taxon>Apoidea</taxon>
        <taxon>Anthophila</taxon>
        <taxon>Apidae</taxon>
        <taxon>Tetragonisca</taxon>
    </lineage>
</organism>
<dbReference type="InterPro" id="IPR057570">
    <property type="entry name" value="NOL9_C"/>
</dbReference>
<dbReference type="Gene3D" id="3.40.50.300">
    <property type="entry name" value="P-loop containing nucleotide triphosphate hydrolases"/>
    <property type="match status" value="1"/>
</dbReference>
<comment type="similarity">
    <text evidence="2">Belongs to the Clp1 family. NOL9/GRC3 subfamily.</text>
</comment>
<dbReference type="GO" id="GO:0005730">
    <property type="term" value="C:nucleolus"/>
    <property type="evidence" value="ECO:0007669"/>
    <property type="project" value="UniProtKB-SubCell"/>
</dbReference>
<dbReference type="InterPro" id="IPR032319">
    <property type="entry name" value="CLP1_P"/>
</dbReference>
<feature type="region of interest" description="Disordered" evidence="10">
    <location>
        <begin position="92"/>
        <end position="130"/>
    </location>
</feature>
<keyword evidence="5" id="KW-0547">Nucleotide-binding</keyword>
<dbReference type="InterPro" id="IPR027417">
    <property type="entry name" value="P-loop_NTPase"/>
</dbReference>
<name>A0AAW1A003_9HYME</name>
<evidence type="ECO:0000259" key="12">
    <source>
        <dbReference type="Pfam" id="PF24419"/>
    </source>
</evidence>
<evidence type="ECO:0000313" key="15">
    <source>
        <dbReference type="Proteomes" id="UP001432146"/>
    </source>
</evidence>
<evidence type="ECO:0000256" key="6">
    <source>
        <dbReference type="ARBA" id="ARBA00022777"/>
    </source>
</evidence>
<dbReference type="AlphaFoldDB" id="A0AAW1A003"/>
<proteinExistence type="inferred from homology"/>
<keyword evidence="6" id="KW-0418">Kinase</keyword>
<evidence type="ECO:0000256" key="8">
    <source>
        <dbReference type="ARBA" id="ARBA00023242"/>
    </source>
</evidence>
<dbReference type="GO" id="GO:0051731">
    <property type="term" value="F:polynucleotide 5'-hydroxyl-kinase activity"/>
    <property type="evidence" value="ECO:0007669"/>
    <property type="project" value="InterPro"/>
</dbReference>
<protein>
    <recommendedName>
        <fullName evidence="9">Polynucleotide 5'-hydroxyl-kinase NOL9</fullName>
    </recommendedName>
</protein>
<feature type="domain" description="NOL9 C-terminal" evidence="13">
    <location>
        <begin position="711"/>
        <end position="811"/>
    </location>
</feature>
<comment type="caution">
    <text evidence="14">The sequence shown here is derived from an EMBL/GenBank/DDBJ whole genome shotgun (WGS) entry which is preliminary data.</text>
</comment>
<feature type="domain" description="Clp1 P-loop" evidence="11">
    <location>
        <begin position="476"/>
        <end position="626"/>
    </location>
</feature>
<dbReference type="GO" id="GO:0005524">
    <property type="term" value="F:ATP binding"/>
    <property type="evidence" value="ECO:0007669"/>
    <property type="project" value="UniProtKB-KW"/>
</dbReference>